<gene>
    <name evidence="6" type="ORF">CJ263_16270</name>
</gene>
<dbReference type="OrthoDB" id="9757546at2"/>
<keyword evidence="2" id="KW-0560">Oxidoreductase</keyword>
<proteinExistence type="predicted"/>
<organism evidence="6 7">
    <name type="scientific">Maribacter cobaltidurans</name>
    <dbReference type="NCBI Taxonomy" id="1178778"/>
    <lineage>
        <taxon>Bacteria</taxon>
        <taxon>Pseudomonadati</taxon>
        <taxon>Bacteroidota</taxon>
        <taxon>Flavobacteriia</taxon>
        <taxon>Flavobacteriales</taxon>
        <taxon>Flavobacteriaceae</taxon>
        <taxon>Maribacter</taxon>
    </lineage>
</organism>
<dbReference type="EMBL" id="CP022957">
    <property type="protein sequence ID" value="ASV31643.1"/>
    <property type="molecule type" value="Genomic_DNA"/>
</dbReference>
<evidence type="ECO:0000256" key="3">
    <source>
        <dbReference type="ARBA" id="ARBA00023008"/>
    </source>
</evidence>
<name>A0A223V8B0_9FLAO</name>
<dbReference type="Gene3D" id="2.60.40.420">
    <property type="entry name" value="Cupredoxins - blue copper proteins"/>
    <property type="match status" value="2"/>
</dbReference>
<evidence type="ECO:0000256" key="2">
    <source>
        <dbReference type="ARBA" id="ARBA00023002"/>
    </source>
</evidence>
<keyword evidence="7" id="KW-1185">Reference proteome</keyword>
<evidence type="ECO:0000313" key="6">
    <source>
        <dbReference type="EMBL" id="ASV31643.1"/>
    </source>
</evidence>
<protein>
    <submittedName>
        <fullName evidence="6">Copper oxidase</fullName>
    </submittedName>
</protein>
<dbReference type="Pfam" id="PF07731">
    <property type="entry name" value="Cu-oxidase_2"/>
    <property type="match status" value="1"/>
</dbReference>
<dbReference type="Proteomes" id="UP000215244">
    <property type="component" value="Chromosome"/>
</dbReference>
<evidence type="ECO:0000259" key="4">
    <source>
        <dbReference type="Pfam" id="PF07731"/>
    </source>
</evidence>
<dbReference type="CDD" id="cd04202">
    <property type="entry name" value="CuRO_D2_2dMcoN_like"/>
    <property type="match status" value="1"/>
</dbReference>
<reference evidence="6 7" key="1">
    <citation type="submission" date="2017-08" db="EMBL/GenBank/DDBJ databases">
        <title>The complete genome sequence of Maribacter sp. B1, isolated from deep-sea sediment.</title>
        <authorList>
            <person name="Wu Y.-H."/>
            <person name="Cheng H."/>
            <person name="Xu X.-W."/>
        </authorList>
    </citation>
    <scope>NUCLEOTIDE SEQUENCE [LARGE SCALE GENOMIC DNA]</scope>
    <source>
        <strain evidence="6 7">B1</strain>
    </source>
</reference>
<dbReference type="InterPro" id="IPR008972">
    <property type="entry name" value="Cupredoxin"/>
</dbReference>
<keyword evidence="1" id="KW-0479">Metal-binding</keyword>
<dbReference type="Pfam" id="PF07732">
    <property type="entry name" value="Cu-oxidase_3"/>
    <property type="match status" value="1"/>
</dbReference>
<dbReference type="GO" id="GO:0016491">
    <property type="term" value="F:oxidoreductase activity"/>
    <property type="evidence" value="ECO:0007669"/>
    <property type="project" value="UniProtKB-KW"/>
</dbReference>
<dbReference type="KEGG" id="marb:CJ263_16270"/>
<evidence type="ECO:0000259" key="5">
    <source>
        <dbReference type="Pfam" id="PF07732"/>
    </source>
</evidence>
<evidence type="ECO:0000313" key="7">
    <source>
        <dbReference type="Proteomes" id="UP000215244"/>
    </source>
</evidence>
<dbReference type="InterPro" id="IPR011706">
    <property type="entry name" value="Cu-oxidase_C"/>
</dbReference>
<dbReference type="PANTHER" id="PTHR11709">
    <property type="entry name" value="MULTI-COPPER OXIDASE"/>
    <property type="match status" value="1"/>
</dbReference>
<sequence>MDRRDFIATGALSTAGMIFFPGNLLAKESKELLKTKFPQPLPFKQDGEWKEFELYVDVKIQEPAPGFSFHTLAFNDMVPGPEIRVNYGDKVRVKFKNKSKLNHTIHWHGMHVPWRMDGVPMVTQLSVMPNNEFIYEFEAKPIGTHFYHCHWGTVLHMQAGMFGSLIVEDPNDTIKKQFPYEREYTLIYSAHDVNFIRQEMNRMLERMDERSYLMSKGRFDHERWAVFNNHDQLNESIKNGWEPPYALNRRAPAGIPQADWFTVNGKSYPDTPYLFIKSGENIRVRLINAGAEIHNLHLHGHDFWMVADDGIPIPQPWKRNTVPLTPGKTYDIIIEGNNRGIWTFHDHDTRKVTNNGLYPGGNLLALVYEDLPEDELIISKYSGNPMYKNTGMNMNSNMKSMLMGDDKLPKIALDE</sequence>
<dbReference type="GO" id="GO:0005507">
    <property type="term" value="F:copper ion binding"/>
    <property type="evidence" value="ECO:0007669"/>
    <property type="project" value="InterPro"/>
</dbReference>
<dbReference type="SUPFAM" id="SSF49503">
    <property type="entry name" value="Cupredoxins"/>
    <property type="match status" value="2"/>
</dbReference>
<dbReference type="InterPro" id="IPR045087">
    <property type="entry name" value="Cu-oxidase_fam"/>
</dbReference>
<feature type="domain" description="Plastocyanin-like" evidence="4">
    <location>
        <begin position="259"/>
        <end position="347"/>
    </location>
</feature>
<dbReference type="InterPro" id="IPR011707">
    <property type="entry name" value="Cu-oxidase-like_N"/>
</dbReference>
<keyword evidence="3" id="KW-0186">Copper</keyword>
<dbReference type="RefSeq" id="WP_094998234.1">
    <property type="nucleotide sequence ID" value="NZ_BMJL01000028.1"/>
</dbReference>
<evidence type="ECO:0000256" key="1">
    <source>
        <dbReference type="ARBA" id="ARBA00022723"/>
    </source>
</evidence>
<dbReference type="PANTHER" id="PTHR11709:SF394">
    <property type="entry name" value="FI03373P-RELATED"/>
    <property type="match status" value="1"/>
</dbReference>
<feature type="domain" description="Plastocyanin-like" evidence="5">
    <location>
        <begin position="70"/>
        <end position="171"/>
    </location>
</feature>
<accession>A0A223V8B0</accession>
<dbReference type="AlphaFoldDB" id="A0A223V8B0"/>